<dbReference type="InterPro" id="IPR013783">
    <property type="entry name" value="Ig-like_fold"/>
</dbReference>
<name>A0ABT8F5Q8_9BACT</name>
<evidence type="ECO:0000313" key="17">
    <source>
        <dbReference type="EMBL" id="MDN4165790.1"/>
    </source>
</evidence>
<proteinExistence type="predicted"/>
<keyword evidence="4" id="KW-0723">Serine/threonine-protein kinase</keyword>
<dbReference type="SUPFAM" id="SSF56988">
    <property type="entry name" value="Anthrax protective antigen"/>
    <property type="match status" value="1"/>
</dbReference>
<keyword evidence="4" id="KW-0418">Kinase</keyword>
<dbReference type="Pfam" id="PF13855">
    <property type="entry name" value="LRR_8"/>
    <property type="match status" value="1"/>
</dbReference>
<comment type="subcellular location">
    <subcellularLocation>
        <location evidence="1">Membrane</location>
        <topology evidence="1">Single-pass type I membrane protein</topology>
    </subcellularLocation>
</comment>
<dbReference type="InterPro" id="IPR037524">
    <property type="entry name" value="PA14/GLEYA"/>
</dbReference>
<evidence type="ECO:0000256" key="9">
    <source>
        <dbReference type="ARBA" id="ARBA00022989"/>
    </source>
</evidence>
<sequence length="1989" mass="220445">MKRFSLLIIATLFTSIVVQAQDRSSDSLALQQIYEALNGKQWDMQVWDTNLRTESLNIEIFDNITGARVADLTSHASYPYGYNYSSLIDSVNILNNLGDRDNYGIRIRGRLIPPETGDYYFYIAGGSEAQLWLNPNGANRNDHVKIAENTSIVGYQNYTTQASQKSSAQFLNANNFYNFEIIMKAQAGDDYLSVGWRKPSDGDGATPAEYVPSRMFQAVKWPEHDASIDEYPGVFLENGRVSRLLITEPSYGLPNNESVNAKTPIVDAVGMLTGLKQFRITSFGYPYNLNDLIDQLPSALEDLEIAWINATSEFPQDIARFSSLQRLSFLGNNMKGNIPASITQMTSLQYLAIGYNLMGGFFPQQGWENMAALMGLDVLAMPISGQIPVGLLQTPLTNLNIGQTNICVPQSTEMTTWIAGLNYFGSSEVNCSETGVSVAIAPNNKSYIQWQDTNVDIVRLGFYSPGSPTLNSLVINSSADFNFTNFRVFRSVDNSIATTADNEELTEAVISLTNSSMELSNLNFTIGNQPRYLFVVADYNKNPYYSCYDRGYHALPPTNLFLSGGEVLNTRNLEWFNDGETNDIITLKKMYTQLNGDNWTNHTNWMSDKPISEWYGVSAPDGCLRELNLSNNNLIGELGSSLLFPQARKINLSNNAIADRLDVLFPYEISYNLEELNLSNNQLQGVIPFYSFGHEGDNQYLKKLDFSNNPDLETYVHSEGQRFSILETLNVSNTQFDKTTLANVSGIPSLQSLGLSGLGLTNADLAPIAELTNLKEIHLANNVLTEFPEEIIALEEIEWIDLSHNTMKGEPALDFSQWPAITHFDISNNQFSGYSNNWKVDIALPIEYFDLSNNQFIGFMPTLWNSPELVHYDISNNRFDNLIQLFIRDKPHLRYLDLSNNILTGPMPDLFSNNNLNGLLYFNVANNNLNGSMPISTSRLLSVQTVDISGNLLCEPTDPTYTIWKQGVAQFISSNITCGQVAFADFEKPEWNYQYPLHSNEVNHPIAWFVFTKQGSSGTLNGLTFQTDRDITADVSNVRLYKWDQTYFDSNNTPQVTDAQITHSATEIFITNLNETVGNTISTYYYLVVDVSSEATFSTDSFTLSLPATGIQMAASTVADIPALTFPHFFEPEWAHHTRNQLNNFYYNSEGGSWTNNANWYTIAPLSTFYGVRVDEANDMIELRLPDNNIRYRDSFEETYNILRYLERVQVLDLSNNQLEGNLPSDFFTYFINLKEINLSDNPSLTVPFENLINESPSLRQLRLENTKLDSPVFPSSFAERTSLEVIVLPNYGFTGSLPEEVADFTNLRLLNVANNELTNIPDLSGLAQLDTLDVSGNRLTMTSLVPNAGIPNFQYQNQKAFGQKASFKAISGLATSFGFDIDADITDNQVQWFKEGTAVGSVQSSMQLSIPNVTTTLAGEYYCMVQNPALPGFTLQSDTLTLEVINFSITNSTAPATVDQGQALPISVTVNDASYLSKAQVFIKPFGSTSETYEESIPMTLSGNTFSVSVPASKFDALGLVYEIGFYDASNTLIVMSSELGDAGVFTTKINYAAGIDFTNLKAGNTVESYQLFSVPLKLDDDNVTSVFADLGPYDKSVWRIFSLSNGQPVEFGESGFTKIEVGKAYLLIMASPRSINTGSGSVPTLDNSGNVNINLSSGWNLVGNPFNQDISWNELINLEANASAKAAIQDVYDYNGGWIGNSSTLKVGGGFLVRSSSAVTLKINASLAGANNRVRSAQEGLALAENPDNWELIFSLHKGQAANFVGGIGMSSDAVIGEDRYDGALAPRLPVYIDMVHQSNASITLDKVPNQGNYAWNFSVFSNDKTSNKGEILWSKEAIAHLSQDLYLFHTLSGTVINMKEANSFSFPLSQSAQFTAVYGDEAYLQSIISPEAHDLMAPYPNPSSGQLYWPMSVRENGSADKAKVTLSIHSADGKLVHYQQLELNQGGNYQLPVDISQKVEQGLYLYELSLRLGDEVLNKRGKLVIE</sequence>
<keyword evidence="13" id="KW-0325">Glycoprotein</keyword>
<reference evidence="17" key="1">
    <citation type="submission" date="2023-06" db="EMBL/GenBank/DDBJ databases">
        <title>Cytophagales bacterium Strain LB-30, isolated from soil.</title>
        <authorList>
            <person name="Liu B."/>
        </authorList>
    </citation>
    <scope>NUCLEOTIDE SEQUENCE</scope>
    <source>
        <strain evidence="17">LB-30</strain>
    </source>
</reference>
<dbReference type="InterPro" id="IPR001611">
    <property type="entry name" value="Leu-rich_rpt"/>
</dbReference>
<dbReference type="InterPro" id="IPR036179">
    <property type="entry name" value="Ig-like_dom_sf"/>
</dbReference>
<keyword evidence="6" id="KW-0812">Transmembrane</keyword>
<keyword evidence="3" id="KW-1003">Cell membrane</keyword>
<evidence type="ECO:0000256" key="11">
    <source>
        <dbReference type="ARBA" id="ARBA00023157"/>
    </source>
</evidence>
<evidence type="ECO:0000313" key="18">
    <source>
        <dbReference type="Proteomes" id="UP001168552"/>
    </source>
</evidence>
<dbReference type="EMBL" id="JAUHJS010000004">
    <property type="protein sequence ID" value="MDN4165790.1"/>
    <property type="molecule type" value="Genomic_DNA"/>
</dbReference>
<dbReference type="InterPro" id="IPR032675">
    <property type="entry name" value="LRR_dom_sf"/>
</dbReference>
<dbReference type="Gene3D" id="3.80.10.10">
    <property type="entry name" value="Ribonuclease Inhibitor"/>
    <property type="match status" value="5"/>
</dbReference>
<keyword evidence="7 14" id="KW-0732">Signal</keyword>
<dbReference type="Proteomes" id="UP001168552">
    <property type="component" value="Unassembled WGS sequence"/>
</dbReference>
<feature type="chain" id="PRO_5045841624" description="non-specific serine/threonine protein kinase" evidence="14">
    <location>
        <begin position="21"/>
        <end position="1989"/>
    </location>
</feature>
<dbReference type="SMART" id="SM00369">
    <property type="entry name" value="LRR_TYP"/>
    <property type="match status" value="6"/>
</dbReference>
<dbReference type="PROSITE" id="PS51820">
    <property type="entry name" value="PA14"/>
    <property type="match status" value="1"/>
</dbReference>
<dbReference type="SUPFAM" id="SSF52058">
    <property type="entry name" value="L domain-like"/>
    <property type="match status" value="3"/>
</dbReference>
<evidence type="ECO:0000256" key="7">
    <source>
        <dbReference type="ARBA" id="ARBA00022729"/>
    </source>
</evidence>
<evidence type="ECO:0000256" key="6">
    <source>
        <dbReference type="ARBA" id="ARBA00022692"/>
    </source>
</evidence>
<evidence type="ECO:0000256" key="3">
    <source>
        <dbReference type="ARBA" id="ARBA00022475"/>
    </source>
</evidence>
<keyword evidence="8" id="KW-0677">Repeat</keyword>
<keyword evidence="10" id="KW-0472">Membrane</keyword>
<evidence type="ECO:0000259" key="15">
    <source>
        <dbReference type="PROSITE" id="PS50835"/>
    </source>
</evidence>
<keyword evidence="18" id="KW-1185">Reference proteome</keyword>
<dbReference type="PANTHER" id="PTHR27000">
    <property type="entry name" value="LEUCINE-RICH REPEAT RECEPTOR-LIKE PROTEIN KINASE FAMILY PROTEIN-RELATED"/>
    <property type="match status" value="1"/>
</dbReference>
<keyword evidence="9" id="KW-1133">Transmembrane helix</keyword>
<accession>A0ABT8F5Q8</accession>
<dbReference type="Pfam" id="PF00560">
    <property type="entry name" value="LRR_1"/>
    <property type="match status" value="3"/>
</dbReference>
<dbReference type="SMART" id="SM00364">
    <property type="entry name" value="LRR_BAC"/>
    <property type="match status" value="4"/>
</dbReference>
<comment type="caution">
    <text evidence="17">The sequence shown here is derived from an EMBL/GenBank/DDBJ whole genome shotgun (WGS) entry which is preliminary data.</text>
</comment>
<keyword evidence="5" id="KW-0433">Leucine-rich repeat</keyword>
<dbReference type="RefSeq" id="WP_320004320.1">
    <property type="nucleotide sequence ID" value="NZ_JAUHJS010000004.1"/>
</dbReference>
<evidence type="ECO:0000256" key="2">
    <source>
        <dbReference type="ARBA" id="ARBA00012513"/>
    </source>
</evidence>
<dbReference type="Gene3D" id="2.60.40.10">
    <property type="entry name" value="Immunoglobulins"/>
    <property type="match status" value="1"/>
</dbReference>
<dbReference type="SUPFAM" id="SSF48726">
    <property type="entry name" value="Immunoglobulin"/>
    <property type="match status" value="1"/>
</dbReference>
<evidence type="ECO:0000256" key="12">
    <source>
        <dbReference type="ARBA" id="ARBA00023170"/>
    </source>
</evidence>
<dbReference type="PROSITE" id="PS51450">
    <property type="entry name" value="LRR"/>
    <property type="match status" value="2"/>
</dbReference>
<evidence type="ECO:0000256" key="13">
    <source>
        <dbReference type="ARBA" id="ARBA00023180"/>
    </source>
</evidence>
<keyword evidence="4" id="KW-0808">Transferase</keyword>
<evidence type="ECO:0000256" key="14">
    <source>
        <dbReference type="SAM" id="SignalP"/>
    </source>
</evidence>
<feature type="signal peptide" evidence="14">
    <location>
        <begin position="1"/>
        <end position="20"/>
    </location>
</feature>
<evidence type="ECO:0000256" key="10">
    <source>
        <dbReference type="ARBA" id="ARBA00023136"/>
    </source>
</evidence>
<evidence type="ECO:0000259" key="16">
    <source>
        <dbReference type="PROSITE" id="PS51820"/>
    </source>
</evidence>
<gene>
    <name evidence="17" type="ORF">QWY31_09765</name>
</gene>
<organism evidence="17 18">
    <name type="scientific">Shiella aurantiaca</name>
    <dbReference type="NCBI Taxonomy" id="3058365"/>
    <lineage>
        <taxon>Bacteria</taxon>
        <taxon>Pseudomonadati</taxon>
        <taxon>Bacteroidota</taxon>
        <taxon>Cytophagia</taxon>
        <taxon>Cytophagales</taxon>
        <taxon>Shiellaceae</taxon>
        <taxon>Shiella</taxon>
    </lineage>
</organism>
<dbReference type="PROSITE" id="PS50835">
    <property type="entry name" value="IG_LIKE"/>
    <property type="match status" value="1"/>
</dbReference>
<feature type="domain" description="Ig-like" evidence="15">
    <location>
        <begin position="1352"/>
        <end position="1442"/>
    </location>
</feature>
<dbReference type="InterPro" id="IPR007110">
    <property type="entry name" value="Ig-like_dom"/>
</dbReference>
<evidence type="ECO:0000256" key="5">
    <source>
        <dbReference type="ARBA" id="ARBA00022614"/>
    </source>
</evidence>
<dbReference type="InterPro" id="IPR003591">
    <property type="entry name" value="Leu-rich_rpt_typical-subtyp"/>
</dbReference>
<dbReference type="PANTHER" id="PTHR27000:SF800">
    <property type="entry name" value="OS11G0197000 PROTEIN"/>
    <property type="match status" value="1"/>
</dbReference>
<evidence type="ECO:0000256" key="8">
    <source>
        <dbReference type="ARBA" id="ARBA00022737"/>
    </source>
</evidence>
<evidence type="ECO:0000256" key="1">
    <source>
        <dbReference type="ARBA" id="ARBA00004479"/>
    </source>
</evidence>
<feature type="domain" description="PA14" evidence="16">
    <location>
        <begin position="51"/>
        <end position="210"/>
    </location>
</feature>
<evidence type="ECO:0000256" key="4">
    <source>
        <dbReference type="ARBA" id="ARBA00022527"/>
    </source>
</evidence>
<dbReference type="EC" id="2.7.11.1" evidence="2"/>
<protein>
    <recommendedName>
        <fullName evidence="2">non-specific serine/threonine protein kinase</fullName>
        <ecNumber evidence="2">2.7.11.1</ecNumber>
    </recommendedName>
</protein>
<keyword evidence="12" id="KW-0675">Receptor</keyword>
<keyword evidence="11" id="KW-1015">Disulfide bond</keyword>